<sequence>MSSSVFPCDRLWPCTPCKDRGEAKLCEQYVKEPSDRPTGYTHVLDTSILANRVAQLEAVLSRLLTRVDNADVYHDLLNEWKDPLPTLKATGRDYGDHPSKRERSNTITSGIKQSDHDNDNDNDSDDGMDVERESQHAAPSVSASSVFPQSAITPARTVMTPQHMGMPSVSFQAPTSVESNNHLSVGSSSAHLPMELGGFMAPPTNDAWMFTRQAVPSAYDQFPPGLGGPGGSGTEPASKAPSAHEHDAALALEGMALGRDIKNASGGNQPEETQEGDEPTPGSPLTFSSFIHNKRSNKDSGAVKSFPSVTKLPSIIVGKYVITHFLEHVDFRWRCLHRPTFEAQYSKLSSRLRLKSTDFYRDELATLALYASCLAVGIHFLDDEGYRDLSMTEEQADRLAQTCWEVSYEALEASDWMQVHDIRSCQTIIIAGIYLSSVRRANQHWTLLGSATKVAMALGLCNVPDEAKIMSREVKRVPPRWQSTIDREVARRVWYCLLELDWLFSMEYGFLYLISPEINQTTEPANVNDVDIKDDVPVVSLPMDTYTDMSYFLQRLRLFYPFMAVVQKARKAGRMRYSFVTEANAEIQNAIANMPSFFKNPDKIDYVVDATQLYRLKRECIALSEGSDFRLMRLHRYYFSAACTNPRYLLSKQTCLNSARRLLESSTPHGPQGKHFTNTHYWAHTYCLFAATVVTIIYLTYALPQELDDWKAYATSGIEQLRMLSNRRRTDLGETADTLQSLMNVQLSRRPDAGESGLKRNIEAIEGDAWEGWLPPDLVALARLNPGLMGEHPTAEHSAPLPEGQDTFFFDSLLDDLQFNNESPFIVM</sequence>
<gene>
    <name evidence="6" type="ORF">EHS24_003378</name>
</gene>
<comment type="subcellular location">
    <subcellularLocation>
        <location evidence="1">Nucleus</location>
    </subcellularLocation>
</comment>
<keyword evidence="7" id="KW-1185">Reference proteome</keyword>
<accession>A0A427XF06</accession>
<evidence type="ECO:0000256" key="4">
    <source>
        <dbReference type="SAM" id="Phobius"/>
    </source>
</evidence>
<evidence type="ECO:0000256" key="2">
    <source>
        <dbReference type="ARBA" id="ARBA00023242"/>
    </source>
</evidence>
<dbReference type="InterPro" id="IPR050613">
    <property type="entry name" value="Sec_Metabolite_Reg"/>
</dbReference>
<proteinExistence type="predicted"/>
<dbReference type="OrthoDB" id="3364175at2759"/>
<keyword evidence="4" id="KW-0812">Transmembrane</keyword>
<organism evidence="6 7">
    <name type="scientific">Apiotrichum porosum</name>
    <dbReference type="NCBI Taxonomy" id="105984"/>
    <lineage>
        <taxon>Eukaryota</taxon>
        <taxon>Fungi</taxon>
        <taxon>Dikarya</taxon>
        <taxon>Basidiomycota</taxon>
        <taxon>Agaricomycotina</taxon>
        <taxon>Tremellomycetes</taxon>
        <taxon>Trichosporonales</taxon>
        <taxon>Trichosporonaceae</taxon>
        <taxon>Apiotrichum</taxon>
    </lineage>
</organism>
<dbReference type="EMBL" id="RSCE01000016">
    <property type="protein sequence ID" value="RSH77412.1"/>
    <property type="molecule type" value="Genomic_DNA"/>
</dbReference>
<dbReference type="GO" id="GO:0006351">
    <property type="term" value="P:DNA-templated transcription"/>
    <property type="evidence" value="ECO:0007669"/>
    <property type="project" value="InterPro"/>
</dbReference>
<dbReference type="GO" id="GO:0008270">
    <property type="term" value="F:zinc ion binding"/>
    <property type="evidence" value="ECO:0007669"/>
    <property type="project" value="InterPro"/>
</dbReference>
<dbReference type="InterPro" id="IPR007219">
    <property type="entry name" value="XnlR_reg_dom"/>
</dbReference>
<evidence type="ECO:0000313" key="6">
    <source>
        <dbReference type="EMBL" id="RSH77412.1"/>
    </source>
</evidence>
<dbReference type="STRING" id="105984.A0A427XF06"/>
<evidence type="ECO:0000256" key="1">
    <source>
        <dbReference type="ARBA" id="ARBA00004123"/>
    </source>
</evidence>
<dbReference type="GO" id="GO:0003677">
    <property type="term" value="F:DNA binding"/>
    <property type="evidence" value="ECO:0007669"/>
    <property type="project" value="InterPro"/>
</dbReference>
<dbReference type="RefSeq" id="XP_028472559.1">
    <property type="nucleotide sequence ID" value="XM_028619063.1"/>
</dbReference>
<feature type="region of interest" description="Disordered" evidence="3">
    <location>
        <begin position="219"/>
        <end position="244"/>
    </location>
</feature>
<comment type="caution">
    <text evidence="6">The sequence shown here is derived from an EMBL/GenBank/DDBJ whole genome shotgun (WGS) entry which is preliminary data.</text>
</comment>
<dbReference type="GeneID" id="39587921"/>
<feature type="transmembrane region" description="Helical" evidence="4">
    <location>
        <begin position="681"/>
        <end position="701"/>
    </location>
</feature>
<feature type="compositionally biased region" description="Low complexity" evidence="3">
    <location>
        <begin position="136"/>
        <end position="149"/>
    </location>
</feature>
<protein>
    <recommendedName>
        <fullName evidence="5">Xylanolytic transcriptional activator regulatory domain-containing protein</fullName>
    </recommendedName>
</protein>
<dbReference type="SMART" id="SM00906">
    <property type="entry name" value="Fungal_trans"/>
    <property type="match status" value="1"/>
</dbReference>
<dbReference type="CDD" id="cd12148">
    <property type="entry name" value="fungal_TF_MHR"/>
    <property type="match status" value="1"/>
</dbReference>
<dbReference type="GO" id="GO:0005634">
    <property type="term" value="C:nucleus"/>
    <property type="evidence" value="ECO:0007669"/>
    <property type="project" value="UniProtKB-SubCell"/>
</dbReference>
<reference evidence="6 7" key="1">
    <citation type="submission" date="2018-11" db="EMBL/GenBank/DDBJ databases">
        <title>Genome sequence of Apiotrichum porosum DSM 27194.</title>
        <authorList>
            <person name="Aliyu H."/>
            <person name="Gorte O."/>
            <person name="Ochsenreither K."/>
        </authorList>
    </citation>
    <scope>NUCLEOTIDE SEQUENCE [LARGE SCALE GENOMIC DNA]</scope>
    <source>
        <strain evidence="6 7">DSM 27194</strain>
    </source>
</reference>
<evidence type="ECO:0000259" key="5">
    <source>
        <dbReference type="SMART" id="SM00906"/>
    </source>
</evidence>
<keyword evidence="4" id="KW-0472">Membrane</keyword>
<dbReference type="AlphaFoldDB" id="A0A427XF06"/>
<feature type="region of interest" description="Disordered" evidence="3">
    <location>
        <begin position="91"/>
        <end position="149"/>
    </location>
</feature>
<keyword evidence="4" id="KW-1133">Transmembrane helix</keyword>
<feature type="region of interest" description="Disordered" evidence="3">
    <location>
        <begin position="260"/>
        <end position="290"/>
    </location>
</feature>
<feature type="domain" description="Xylanolytic transcriptional activator regulatory" evidence="5">
    <location>
        <begin position="444"/>
        <end position="530"/>
    </location>
</feature>
<dbReference type="PANTHER" id="PTHR31001:SF76">
    <property type="entry name" value="ZN(2)-C6 FUNGAL-TYPE DOMAIN-CONTAINING PROTEIN"/>
    <property type="match status" value="1"/>
</dbReference>
<evidence type="ECO:0000256" key="3">
    <source>
        <dbReference type="SAM" id="MobiDB-lite"/>
    </source>
</evidence>
<feature type="compositionally biased region" description="Basic and acidic residues" evidence="3">
    <location>
        <begin position="91"/>
        <end position="104"/>
    </location>
</feature>
<dbReference type="PANTHER" id="PTHR31001">
    <property type="entry name" value="UNCHARACTERIZED TRANSCRIPTIONAL REGULATORY PROTEIN"/>
    <property type="match status" value="1"/>
</dbReference>
<dbReference type="Proteomes" id="UP000279236">
    <property type="component" value="Unassembled WGS sequence"/>
</dbReference>
<name>A0A427XF06_9TREE</name>
<dbReference type="Pfam" id="PF04082">
    <property type="entry name" value="Fungal_trans"/>
    <property type="match status" value="1"/>
</dbReference>
<keyword evidence="2" id="KW-0539">Nucleus</keyword>
<evidence type="ECO:0000313" key="7">
    <source>
        <dbReference type="Proteomes" id="UP000279236"/>
    </source>
</evidence>